<evidence type="ECO:0000313" key="3">
    <source>
        <dbReference type="Proteomes" id="UP000245697"/>
    </source>
</evidence>
<dbReference type="EMBL" id="QGGR01000020">
    <property type="protein sequence ID" value="PWK40123.1"/>
    <property type="molecule type" value="Genomic_DNA"/>
</dbReference>
<name>A0A316F4A9_9ACTN</name>
<keyword evidence="3" id="KW-1185">Reference proteome</keyword>
<dbReference type="InterPro" id="IPR025349">
    <property type="entry name" value="DUF4253"/>
</dbReference>
<feature type="domain" description="DUF4253" evidence="1">
    <location>
        <begin position="153"/>
        <end position="260"/>
    </location>
</feature>
<accession>A0A316F4A9</accession>
<gene>
    <name evidence="2" type="ORF">BC793_12062</name>
</gene>
<dbReference type="OrthoDB" id="7839592at2"/>
<protein>
    <submittedName>
        <fullName evidence="2">Uncharacterized protein DUF4253</fullName>
    </submittedName>
</protein>
<sequence>MTTPARPHPGLGVLAAEIADLPPLEPLLVTPSGAQITGFPADSDTGPDWWRRLRDAYPRSGLWPLLMDDDAFECLEDPYTYATVEESLAQAYTLDGAALLAEFGDRSLRDYSPEYAAEIRAELASDGRWPEQPEQPGLGLRHDGNGRPLAITVALVPAAEPWLVPVTLHYGGWNGYPDPAEHAAIMRHWLDRYGAEPMIWTGTALDYTVTRPPLTRPEALALAWKYRQYNDGEYDLYRAETLTDLAAGLLNAPVWRMWWD</sequence>
<proteinExistence type="predicted"/>
<evidence type="ECO:0000259" key="1">
    <source>
        <dbReference type="Pfam" id="PF14062"/>
    </source>
</evidence>
<comment type="caution">
    <text evidence="2">The sequence shown here is derived from an EMBL/GenBank/DDBJ whole genome shotgun (WGS) entry which is preliminary data.</text>
</comment>
<evidence type="ECO:0000313" key="2">
    <source>
        <dbReference type="EMBL" id="PWK40123.1"/>
    </source>
</evidence>
<reference evidence="2 3" key="1">
    <citation type="submission" date="2018-05" db="EMBL/GenBank/DDBJ databases">
        <title>Genomic Encyclopedia of Archaeal and Bacterial Type Strains, Phase II (KMG-II): from individual species to whole genera.</title>
        <authorList>
            <person name="Goeker M."/>
        </authorList>
    </citation>
    <scope>NUCLEOTIDE SEQUENCE [LARGE SCALE GENOMIC DNA]</scope>
    <source>
        <strain evidence="2 3">DSM 45184</strain>
    </source>
</reference>
<organism evidence="2 3">
    <name type="scientific">Actinoplanes xinjiangensis</name>
    <dbReference type="NCBI Taxonomy" id="512350"/>
    <lineage>
        <taxon>Bacteria</taxon>
        <taxon>Bacillati</taxon>
        <taxon>Actinomycetota</taxon>
        <taxon>Actinomycetes</taxon>
        <taxon>Micromonosporales</taxon>
        <taxon>Micromonosporaceae</taxon>
        <taxon>Actinoplanes</taxon>
    </lineage>
</organism>
<dbReference type="RefSeq" id="WP_109600076.1">
    <property type="nucleotide sequence ID" value="NZ_BONA01000074.1"/>
</dbReference>
<dbReference type="Proteomes" id="UP000245697">
    <property type="component" value="Unassembled WGS sequence"/>
</dbReference>
<dbReference type="Pfam" id="PF14062">
    <property type="entry name" value="DUF4253"/>
    <property type="match status" value="1"/>
</dbReference>
<dbReference type="AlphaFoldDB" id="A0A316F4A9"/>